<dbReference type="AlphaFoldDB" id="A0AAV5LYF5"/>
<keyword evidence="1" id="KW-0472">Membrane</keyword>
<accession>A0AAV5LYF5</accession>
<feature type="transmembrane region" description="Helical" evidence="1">
    <location>
        <begin position="12"/>
        <end position="31"/>
    </location>
</feature>
<keyword evidence="1" id="KW-1133">Transmembrane helix</keyword>
<protein>
    <submittedName>
        <fullName evidence="2">Uncharacterized protein</fullName>
    </submittedName>
</protein>
<comment type="caution">
    <text evidence="2">The sequence shown here is derived from an EMBL/GenBank/DDBJ whole genome shotgun (WGS) entry which is preliminary data.</text>
</comment>
<dbReference type="EMBL" id="BPVZ01000152">
    <property type="protein sequence ID" value="GKV41748.1"/>
    <property type="molecule type" value="Genomic_DNA"/>
</dbReference>
<reference evidence="2 3" key="1">
    <citation type="journal article" date="2021" name="Commun. Biol.">
        <title>The genome of Shorea leprosula (Dipterocarpaceae) highlights the ecological relevance of drought in aseasonal tropical rainforests.</title>
        <authorList>
            <person name="Ng K.K.S."/>
            <person name="Kobayashi M.J."/>
            <person name="Fawcett J.A."/>
            <person name="Hatakeyama M."/>
            <person name="Paape T."/>
            <person name="Ng C.H."/>
            <person name="Ang C.C."/>
            <person name="Tnah L.H."/>
            <person name="Lee C.T."/>
            <person name="Nishiyama T."/>
            <person name="Sese J."/>
            <person name="O'Brien M.J."/>
            <person name="Copetti D."/>
            <person name="Mohd Noor M.I."/>
            <person name="Ong R.C."/>
            <person name="Putra M."/>
            <person name="Sireger I.Z."/>
            <person name="Indrioko S."/>
            <person name="Kosugi Y."/>
            <person name="Izuno A."/>
            <person name="Isagi Y."/>
            <person name="Lee S.L."/>
            <person name="Shimizu K.K."/>
        </authorList>
    </citation>
    <scope>NUCLEOTIDE SEQUENCE [LARGE SCALE GENOMIC DNA]</scope>
    <source>
        <strain evidence="2">214</strain>
    </source>
</reference>
<name>A0AAV5LYF5_9ROSI</name>
<evidence type="ECO:0000256" key="1">
    <source>
        <dbReference type="SAM" id="Phobius"/>
    </source>
</evidence>
<proteinExistence type="predicted"/>
<sequence length="78" mass="8729">MATAPNSSLSPISVAITVSVTITVAGGRCLFFIRQRVTCLPFHSRKPVSLRLCLCSSIQVRFTFWLLIGYVDLWKILK</sequence>
<gene>
    <name evidence="2" type="ORF">SLEP1_g49241</name>
</gene>
<keyword evidence="1" id="KW-0812">Transmembrane</keyword>
<organism evidence="2 3">
    <name type="scientific">Rubroshorea leprosula</name>
    <dbReference type="NCBI Taxonomy" id="152421"/>
    <lineage>
        <taxon>Eukaryota</taxon>
        <taxon>Viridiplantae</taxon>
        <taxon>Streptophyta</taxon>
        <taxon>Embryophyta</taxon>
        <taxon>Tracheophyta</taxon>
        <taxon>Spermatophyta</taxon>
        <taxon>Magnoliopsida</taxon>
        <taxon>eudicotyledons</taxon>
        <taxon>Gunneridae</taxon>
        <taxon>Pentapetalae</taxon>
        <taxon>rosids</taxon>
        <taxon>malvids</taxon>
        <taxon>Malvales</taxon>
        <taxon>Dipterocarpaceae</taxon>
        <taxon>Rubroshorea</taxon>
    </lineage>
</organism>
<evidence type="ECO:0000313" key="3">
    <source>
        <dbReference type="Proteomes" id="UP001054252"/>
    </source>
</evidence>
<feature type="transmembrane region" description="Helical" evidence="1">
    <location>
        <begin position="52"/>
        <end position="71"/>
    </location>
</feature>
<dbReference type="Proteomes" id="UP001054252">
    <property type="component" value="Unassembled WGS sequence"/>
</dbReference>
<evidence type="ECO:0000313" key="2">
    <source>
        <dbReference type="EMBL" id="GKV41748.1"/>
    </source>
</evidence>
<keyword evidence="3" id="KW-1185">Reference proteome</keyword>